<keyword evidence="4" id="KW-1185">Reference proteome</keyword>
<gene>
    <name evidence="3" type="ORF">HNR14_001973</name>
</gene>
<dbReference type="Proteomes" id="UP000521075">
    <property type="component" value="Unassembled WGS sequence"/>
</dbReference>
<feature type="domain" description="Bacterial Ig" evidence="2">
    <location>
        <begin position="140"/>
        <end position="185"/>
    </location>
</feature>
<dbReference type="InterPro" id="IPR013783">
    <property type="entry name" value="Ig-like_fold"/>
</dbReference>
<dbReference type="AlphaFoldDB" id="A0A853DLI1"/>
<feature type="domain" description="Bacterial Ig" evidence="2">
    <location>
        <begin position="639"/>
        <end position="681"/>
    </location>
</feature>
<evidence type="ECO:0000256" key="1">
    <source>
        <dbReference type="SAM" id="Phobius"/>
    </source>
</evidence>
<reference evidence="3 4" key="1">
    <citation type="submission" date="2020-07" db="EMBL/GenBank/DDBJ databases">
        <title>Sequencing the genomes of 1000 actinobacteria strains.</title>
        <authorList>
            <person name="Klenk H.-P."/>
        </authorList>
    </citation>
    <scope>NUCLEOTIDE SEQUENCE [LARGE SCALE GENOMIC DNA]</scope>
    <source>
        <strain evidence="3 4">DSM 15166</strain>
    </source>
</reference>
<name>A0A853DLI1_9MICO</name>
<dbReference type="GO" id="GO:0005975">
    <property type="term" value="P:carbohydrate metabolic process"/>
    <property type="evidence" value="ECO:0007669"/>
    <property type="project" value="UniProtKB-ARBA"/>
</dbReference>
<dbReference type="RefSeq" id="WP_179700898.1">
    <property type="nucleotide sequence ID" value="NZ_JACCHJ010000001.1"/>
</dbReference>
<protein>
    <recommendedName>
        <fullName evidence="2">Bacterial Ig domain-containing protein</fullName>
    </recommendedName>
</protein>
<evidence type="ECO:0000313" key="4">
    <source>
        <dbReference type="Proteomes" id="UP000521075"/>
    </source>
</evidence>
<keyword evidence="1" id="KW-1133">Transmembrane helix</keyword>
<accession>A0A853DLI1</accession>
<dbReference type="Gene3D" id="2.60.40.10">
    <property type="entry name" value="Immunoglobulins"/>
    <property type="match status" value="8"/>
</dbReference>
<feature type="domain" description="Bacterial Ig" evidence="2">
    <location>
        <begin position="307"/>
        <end position="361"/>
    </location>
</feature>
<evidence type="ECO:0000313" key="3">
    <source>
        <dbReference type="EMBL" id="NYK10092.1"/>
    </source>
</evidence>
<dbReference type="InterPro" id="IPR041498">
    <property type="entry name" value="Big_6"/>
</dbReference>
<feature type="domain" description="Bacterial Ig" evidence="2">
    <location>
        <begin position="55"/>
        <end position="104"/>
    </location>
</feature>
<keyword evidence="1" id="KW-0812">Transmembrane</keyword>
<comment type="caution">
    <text evidence="3">The sequence shown here is derived from an EMBL/GenBank/DDBJ whole genome shotgun (WGS) entry which is preliminary data.</text>
</comment>
<sequence length="751" mass="75094">MSYYDNQTYLGFNVITGAFDYTAPNLPANSGWMVAGALVSPVSDDVVITSPAAGEMVGTTGATFTGKATPNSTVKITDATGAAIGTTSTDATGAFTVTLALPEGAANLTFTSGTKSAVWSGLVINDTAPLVVTSPTPGSTVVGAGVEFSGTAEPGATITVKDANGTVVGTTEALGDGSYTLTVVLPEGSTSASVNTESRTVVIDDLKVAAKLEVTSPKAGDKVVGPDVTFDGTGQPGDKVVIKDADGTTIGETTVNPDGSWDVTVPLPEGGSVTVESGDQKVTIDDIVVGAPLDVTSPKAGDKVVGPDVTFDGTGQPGETVVIKDADGTTIGETTVNPDGSWDVTVPLPEGGSVTVESGDQKVTIDDIVVAAPLDVTSPKAGDKVVGPDVTFDGTGQPGDKVVIKDADGTTIGETTVNPDGSWDVTVPLPEGGSVTVESGDQKVTIDDIVVAAPLDVTSPKAGDKVVGPDVTFEGSGEPGDKVVIKDADGKTIGETTVNPDGSWNTTVPLPGGGSVTIESGDQTVTIDDLNVVAKLEVTTPKADATIGTNGAEFTGTGQAGETVVITDKDGTVLGETTVGDNGEWTTSVKVPEGSAPITVTAGGQSVVLDGLKVVDDTPKVADFVVVTPNLSQDSGNIKNGTTFTGTGEPGTTVVLTDQDGNTVGQAEIDSEGNWSTTVTGLPQGPNNLTADLTLPGGEQKVIDLGAIVVVMADEATPLMDPAIAGGAALALLAAAGSVLLVRRRRTASTN</sequence>
<feature type="domain" description="Bacterial Ig" evidence="2">
    <location>
        <begin position="544"/>
        <end position="602"/>
    </location>
</feature>
<feature type="domain" description="Bacterial Ig" evidence="2">
    <location>
        <begin position="388"/>
        <end position="442"/>
    </location>
</feature>
<dbReference type="EMBL" id="JACCHJ010000001">
    <property type="protein sequence ID" value="NYK10092.1"/>
    <property type="molecule type" value="Genomic_DNA"/>
</dbReference>
<keyword evidence="1" id="KW-0472">Membrane</keyword>
<feature type="transmembrane region" description="Helical" evidence="1">
    <location>
        <begin position="723"/>
        <end position="742"/>
    </location>
</feature>
<organism evidence="3 4">
    <name type="scientific">Leifsonia naganoensis</name>
    <dbReference type="NCBI Taxonomy" id="150025"/>
    <lineage>
        <taxon>Bacteria</taxon>
        <taxon>Bacillati</taxon>
        <taxon>Actinomycetota</taxon>
        <taxon>Actinomycetes</taxon>
        <taxon>Micrococcales</taxon>
        <taxon>Microbacteriaceae</taxon>
        <taxon>Leifsonia</taxon>
    </lineage>
</organism>
<evidence type="ECO:0000259" key="2">
    <source>
        <dbReference type="Pfam" id="PF17936"/>
    </source>
</evidence>
<dbReference type="Pfam" id="PF17936">
    <property type="entry name" value="Big_6"/>
    <property type="match status" value="7"/>
</dbReference>
<proteinExistence type="predicted"/>
<feature type="domain" description="Bacterial Ig" evidence="2">
    <location>
        <begin position="227"/>
        <end position="280"/>
    </location>
</feature>